<dbReference type="Pfam" id="PF00512">
    <property type="entry name" value="HisKA"/>
    <property type="match status" value="1"/>
</dbReference>
<dbReference type="InterPro" id="IPR001789">
    <property type="entry name" value="Sig_transdc_resp-reg_receiver"/>
</dbReference>
<dbReference type="AlphaFoldDB" id="A0A4P8XV50"/>
<evidence type="ECO:0000256" key="5">
    <source>
        <dbReference type="ARBA" id="ARBA00022679"/>
    </source>
</evidence>
<accession>A0A4P8XV50</accession>
<dbReference type="Pfam" id="PF02518">
    <property type="entry name" value="HATPase_c"/>
    <property type="match status" value="2"/>
</dbReference>
<feature type="transmembrane region" description="Helical" evidence="12">
    <location>
        <begin position="372"/>
        <end position="395"/>
    </location>
</feature>
<evidence type="ECO:0000256" key="12">
    <source>
        <dbReference type="SAM" id="Phobius"/>
    </source>
</evidence>
<dbReference type="InterPro" id="IPR003661">
    <property type="entry name" value="HisK_dim/P_dom"/>
</dbReference>
<name>A0A4P8XV50_9BACL</name>
<dbReference type="PROSITE" id="PS50110">
    <property type="entry name" value="RESPONSE_REGULATORY"/>
    <property type="match status" value="1"/>
</dbReference>
<dbReference type="SUPFAM" id="SSF49785">
    <property type="entry name" value="Galactose-binding domain-like"/>
    <property type="match status" value="1"/>
</dbReference>
<keyword evidence="5" id="KW-0808">Transferase</keyword>
<dbReference type="InterPro" id="IPR011006">
    <property type="entry name" value="CheY-like_superfamily"/>
</dbReference>
<keyword evidence="12" id="KW-0812">Transmembrane</keyword>
<dbReference type="InterPro" id="IPR011623">
    <property type="entry name" value="7TMR_DISM_rcpt_extracell_dom1"/>
</dbReference>
<dbReference type="RefSeq" id="WP_233281078.1">
    <property type="nucleotide sequence ID" value="NZ_CP040396.1"/>
</dbReference>
<feature type="domain" description="Histidine kinase" evidence="13">
    <location>
        <begin position="930"/>
        <end position="1027"/>
    </location>
</feature>
<feature type="modified residue" description="4-aspartylphosphate" evidence="11">
    <location>
        <position position="752"/>
    </location>
</feature>
<dbReference type="Proteomes" id="UP000300879">
    <property type="component" value="Chromosome"/>
</dbReference>
<dbReference type="InterPro" id="IPR004358">
    <property type="entry name" value="Sig_transdc_His_kin-like_C"/>
</dbReference>
<dbReference type="Gene3D" id="3.40.50.2300">
    <property type="match status" value="1"/>
</dbReference>
<dbReference type="Gene3D" id="3.30.565.10">
    <property type="entry name" value="Histidine kinase-like ATPase, C-terminal domain"/>
    <property type="match status" value="2"/>
</dbReference>
<evidence type="ECO:0000256" key="4">
    <source>
        <dbReference type="ARBA" id="ARBA00022553"/>
    </source>
</evidence>
<dbReference type="CDD" id="cd16922">
    <property type="entry name" value="HATPase_EvgS-ArcB-TorS-like"/>
    <property type="match status" value="1"/>
</dbReference>
<dbReference type="PANTHER" id="PTHR43047">
    <property type="entry name" value="TWO-COMPONENT HISTIDINE PROTEIN KINASE"/>
    <property type="match status" value="1"/>
</dbReference>
<feature type="transmembrane region" description="Helical" evidence="12">
    <location>
        <begin position="288"/>
        <end position="308"/>
    </location>
</feature>
<dbReference type="CDD" id="cd17546">
    <property type="entry name" value="REC_hyHK_CKI1_RcsC-like"/>
    <property type="match status" value="1"/>
</dbReference>
<keyword evidence="12" id="KW-1133">Transmembrane helix</keyword>
<evidence type="ECO:0000256" key="6">
    <source>
        <dbReference type="ARBA" id="ARBA00022741"/>
    </source>
</evidence>
<dbReference type="InterPro" id="IPR003594">
    <property type="entry name" value="HATPase_dom"/>
</dbReference>
<dbReference type="SMART" id="SM00387">
    <property type="entry name" value="HATPase_c"/>
    <property type="match status" value="2"/>
</dbReference>
<protein>
    <recommendedName>
        <fullName evidence="10">Circadian input-output histidine kinase CikA</fullName>
        <ecNumber evidence="3">2.7.13.3</ecNumber>
    </recommendedName>
</protein>
<dbReference type="Gene3D" id="1.10.287.130">
    <property type="match status" value="1"/>
</dbReference>
<evidence type="ECO:0000256" key="10">
    <source>
        <dbReference type="ARBA" id="ARBA00074306"/>
    </source>
</evidence>
<feature type="transmembrane region" description="Helical" evidence="12">
    <location>
        <begin position="250"/>
        <end position="268"/>
    </location>
</feature>
<dbReference type="Pfam" id="PF06580">
    <property type="entry name" value="His_kinase"/>
    <property type="match status" value="1"/>
</dbReference>
<dbReference type="CDD" id="cd00082">
    <property type="entry name" value="HisKA"/>
    <property type="match status" value="1"/>
</dbReference>
<dbReference type="SUPFAM" id="SSF47384">
    <property type="entry name" value="Homodimeric domain of signal transducing histidine kinase"/>
    <property type="match status" value="1"/>
</dbReference>
<evidence type="ECO:0000313" key="15">
    <source>
        <dbReference type="EMBL" id="QCT04739.1"/>
    </source>
</evidence>
<dbReference type="SUPFAM" id="SSF55874">
    <property type="entry name" value="ATPase domain of HSP90 chaperone/DNA topoisomerase II/histidine kinase"/>
    <property type="match status" value="2"/>
</dbReference>
<evidence type="ECO:0000259" key="13">
    <source>
        <dbReference type="PROSITE" id="PS50109"/>
    </source>
</evidence>
<sequence>MIPRKWLTLMIGLTLVVVIPLYSGIRFDLKAGMTPSAMEGMLNLQEWDFAEDGAVPLKGEWEFYRGRLLNPPDFENPGSGVEHGGQGSLEPSAIVKLPGAWNSYISQEGEAESAWGYGTYRLIIQVPDGEENALYGIKTGNIRTANRIFLNGHQIGSSGEPAASREQETASNIPYLSFGPQQAGQIELVVQVSNYAYSSGGIFTSIWFGDVESILQARELSLFLDIMTLAGFLLPGAYALMLYRLRKERALLYLGLACTAMLIYTATHGEKLLAALFPGLGYEWFTKIQMMSSALLYYFLIYYVAVSLPGIIHRYALRAIQMLTAASLLTAWLTPVRVFSQLESIIFMTSLVSVLYMFCRMIVSIKGRSEEFGLQVIGVISILMLIVMNIASLLGSQHFQTFGSLELVLFVLTQAILLARRFSESFEEVQHLSRRLLTLDGLKDEFLANTSHELRTPLHGMVNISQSLVDGAAGPLTPKQTADLRLIVSTGKRLSSLINDILDFNKLRNNQITLQPKRVDLSAVTTSVLEVMAHVSGNKQLVLRQELPERLPLLYADEERLRQVLYNLVGNAVKFSDQGQIIVTAQQDEEDWITVSVRDTGIGIEEQRLALIFQSYEQLEQEGRGDHQGTGLGLSITKKLVELGGGRLWVRSKPGEGSTFSFTVRSSREESLPVPEPVREYPGQEMLETEPDREQAGTAAARILVVDDDPVNLKVIHNLLGGGGIRILTASSGEEAWRMLSTGEAVDLVITDWMMPGMSGPALCSRIRERFTLFQLPVLILTARSLPEDVKVGLQAGANDFLRKPVDADELKSRVRTLLELRKTVRQAIASELAFLQAQIKPHFLFNALNTIMSHLPDHPSLANQLLLELARYLRRSFDLEGRDQLTTLGHELELVTSYLNLEKARFEERLHVEYRLTAGSQLLVPPLSIQPIVENAVRHGLMRKEGGGTLVLEITESKEAVQITVSDNGTGMPQSRLSSLLRDGGSQGIGLRNIHSRLLSMFGSGLKLESAEGQGTTVSFEVPKHRG</sequence>
<dbReference type="EMBL" id="CP040396">
    <property type="protein sequence ID" value="QCT04739.1"/>
    <property type="molecule type" value="Genomic_DNA"/>
</dbReference>
<feature type="domain" description="Histidine kinase" evidence="13">
    <location>
        <begin position="449"/>
        <end position="668"/>
    </location>
</feature>
<reference evidence="15 16" key="1">
    <citation type="submission" date="2019-05" db="EMBL/GenBank/DDBJ databases">
        <authorList>
            <person name="Chen C."/>
        </authorList>
    </citation>
    <scope>NUCLEOTIDE SEQUENCE [LARGE SCALE GENOMIC DNA]</scope>
    <source>
        <strain evidence="15 16">HB172198</strain>
    </source>
</reference>
<dbReference type="Pfam" id="PF00072">
    <property type="entry name" value="Response_reg"/>
    <property type="match status" value="1"/>
</dbReference>
<comment type="similarity">
    <text evidence="2">In the N-terminal section; belongs to the phytochrome family.</text>
</comment>
<dbReference type="InterPro" id="IPR036097">
    <property type="entry name" value="HisK_dim/P_sf"/>
</dbReference>
<proteinExistence type="inferred from homology"/>
<comment type="catalytic activity">
    <reaction evidence="1">
        <text>ATP + protein L-histidine = ADP + protein N-phospho-L-histidine.</text>
        <dbReference type="EC" id="2.7.13.3"/>
    </reaction>
</comment>
<dbReference type="GO" id="GO:0009927">
    <property type="term" value="F:histidine phosphotransfer kinase activity"/>
    <property type="evidence" value="ECO:0007669"/>
    <property type="project" value="TreeGrafter"/>
</dbReference>
<dbReference type="InterPro" id="IPR008979">
    <property type="entry name" value="Galactose-bd-like_sf"/>
</dbReference>
<dbReference type="SUPFAM" id="SSF52172">
    <property type="entry name" value="CheY-like"/>
    <property type="match status" value="1"/>
</dbReference>
<evidence type="ECO:0000256" key="2">
    <source>
        <dbReference type="ARBA" id="ARBA00006402"/>
    </source>
</evidence>
<dbReference type="InterPro" id="IPR010559">
    <property type="entry name" value="Sig_transdc_His_kin_internal"/>
</dbReference>
<dbReference type="FunFam" id="3.30.565.10:FF:000010">
    <property type="entry name" value="Sensor histidine kinase RcsC"/>
    <property type="match status" value="1"/>
</dbReference>
<dbReference type="SMART" id="SM00448">
    <property type="entry name" value="REC"/>
    <property type="match status" value="1"/>
</dbReference>
<dbReference type="InterPro" id="IPR005467">
    <property type="entry name" value="His_kinase_dom"/>
</dbReference>
<keyword evidence="8" id="KW-0067">ATP-binding</keyword>
<keyword evidence="4 11" id="KW-0597">Phosphoprotein</keyword>
<feature type="transmembrane region" description="Helical" evidence="12">
    <location>
        <begin position="401"/>
        <end position="419"/>
    </location>
</feature>
<dbReference type="GO" id="GO:0000155">
    <property type="term" value="F:phosphorelay sensor kinase activity"/>
    <property type="evidence" value="ECO:0007669"/>
    <property type="project" value="InterPro"/>
</dbReference>
<dbReference type="PANTHER" id="PTHR43047:SF72">
    <property type="entry name" value="OSMOSENSING HISTIDINE PROTEIN KINASE SLN1"/>
    <property type="match status" value="1"/>
</dbReference>
<evidence type="ECO:0000256" key="11">
    <source>
        <dbReference type="PROSITE-ProRule" id="PRU00169"/>
    </source>
</evidence>
<dbReference type="SMART" id="SM00388">
    <property type="entry name" value="HisKA"/>
    <property type="match status" value="1"/>
</dbReference>
<evidence type="ECO:0000256" key="3">
    <source>
        <dbReference type="ARBA" id="ARBA00012438"/>
    </source>
</evidence>
<gene>
    <name evidence="15" type="ORF">E6C60_4034</name>
</gene>
<keyword evidence="6" id="KW-0547">Nucleotide-binding</keyword>
<keyword evidence="16" id="KW-1185">Reference proteome</keyword>
<evidence type="ECO:0000256" key="1">
    <source>
        <dbReference type="ARBA" id="ARBA00000085"/>
    </source>
</evidence>
<evidence type="ECO:0000259" key="14">
    <source>
        <dbReference type="PROSITE" id="PS50110"/>
    </source>
</evidence>
<dbReference type="GO" id="GO:0005524">
    <property type="term" value="F:ATP binding"/>
    <property type="evidence" value="ECO:0007669"/>
    <property type="project" value="UniProtKB-KW"/>
</dbReference>
<organism evidence="15 16">
    <name type="scientific">Paenibacillus algicola</name>
    <dbReference type="NCBI Taxonomy" id="2565926"/>
    <lineage>
        <taxon>Bacteria</taxon>
        <taxon>Bacillati</taxon>
        <taxon>Bacillota</taxon>
        <taxon>Bacilli</taxon>
        <taxon>Bacillales</taxon>
        <taxon>Paenibacillaceae</taxon>
        <taxon>Paenibacillus</taxon>
    </lineage>
</organism>
<evidence type="ECO:0000256" key="7">
    <source>
        <dbReference type="ARBA" id="ARBA00022777"/>
    </source>
</evidence>
<dbReference type="GO" id="GO:0005886">
    <property type="term" value="C:plasma membrane"/>
    <property type="evidence" value="ECO:0007669"/>
    <property type="project" value="TreeGrafter"/>
</dbReference>
<keyword evidence="7 15" id="KW-0418">Kinase</keyword>
<dbReference type="Gene3D" id="2.60.120.260">
    <property type="entry name" value="Galactose-binding domain-like"/>
    <property type="match status" value="1"/>
</dbReference>
<feature type="transmembrane region" description="Helical" evidence="12">
    <location>
        <begin position="345"/>
        <end position="363"/>
    </location>
</feature>
<feature type="transmembrane region" description="Helical" evidence="12">
    <location>
        <begin position="6"/>
        <end position="25"/>
    </location>
</feature>
<keyword evidence="12" id="KW-0472">Membrane</keyword>
<dbReference type="KEGG" id="palo:E6C60_4034"/>
<dbReference type="EC" id="2.7.13.3" evidence="3"/>
<feature type="domain" description="Response regulatory" evidence="14">
    <location>
        <begin position="702"/>
        <end position="819"/>
    </location>
</feature>
<dbReference type="InterPro" id="IPR036890">
    <property type="entry name" value="HATPase_C_sf"/>
</dbReference>
<keyword evidence="9" id="KW-0902">Two-component regulatory system</keyword>
<dbReference type="PROSITE" id="PS50109">
    <property type="entry name" value="HIS_KIN"/>
    <property type="match status" value="2"/>
</dbReference>
<evidence type="ECO:0000313" key="16">
    <source>
        <dbReference type="Proteomes" id="UP000300879"/>
    </source>
</evidence>
<evidence type="ECO:0000256" key="8">
    <source>
        <dbReference type="ARBA" id="ARBA00022840"/>
    </source>
</evidence>
<feature type="transmembrane region" description="Helical" evidence="12">
    <location>
        <begin position="220"/>
        <end position="243"/>
    </location>
</feature>
<evidence type="ECO:0000256" key="9">
    <source>
        <dbReference type="ARBA" id="ARBA00023012"/>
    </source>
</evidence>
<dbReference type="Pfam" id="PF07695">
    <property type="entry name" value="7TMR-DISM_7TM"/>
    <property type="match status" value="1"/>
</dbReference>
<dbReference type="PRINTS" id="PR00344">
    <property type="entry name" value="BCTRLSENSOR"/>
</dbReference>